<feature type="region of interest" description="Disordered" evidence="12">
    <location>
        <begin position="30"/>
        <end position="64"/>
    </location>
</feature>
<dbReference type="GO" id="GO:0009791">
    <property type="term" value="P:post-embryonic development"/>
    <property type="evidence" value="ECO:0007669"/>
    <property type="project" value="UniProtKB-ARBA"/>
</dbReference>
<dbReference type="InterPro" id="IPR036388">
    <property type="entry name" value="WH-like_DNA-bd_sf"/>
</dbReference>
<evidence type="ECO:0008006" key="17">
    <source>
        <dbReference type="Google" id="ProtNLM"/>
    </source>
</evidence>
<dbReference type="InterPro" id="IPR001356">
    <property type="entry name" value="HD"/>
</dbReference>
<accession>A0A9P0FX01</accession>
<dbReference type="PANTHER" id="PTHR45636:SF50">
    <property type="entry name" value="EYEGONE, ISOFORM A-RELATED"/>
    <property type="match status" value="1"/>
</dbReference>
<feature type="compositionally biased region" description="Basic and acidic residues" evidence="12">
    <location>
        <begin position="444"/>
        <end position="467"/>
    </location>
</feature>
<evidence type="ECO:0000256" key="11">
    <source>
        <dbReference type="RuleBase" id="RU000682"/>
    </source>
</evidence>
<evidence type="ECO:0000259" key="13">
    <source>
        <dbReference type="PROSITE" id="PS50071"/>
    </source>
</evidence>
<dbReference type="PROSITE" id="PS51057">
    <property type="entry name" value="PAIRED_2"/>
    <property type="match status" value="1"/>
</dbReference>
<proteinExistence type="inferred from homology"/>
<evidence type="ECO:0000256" key="12">
    <source>
        <dbReference type="SAM" id="MobiDB-lite"/>
    </source>
</evidence>
<dbReference type="Proteomes" id="UP001154114">
    <property type="component" value="Chromosome 9"/>
</dbReference>
<comment type="similarity">
    <text evidence="2">Belongs to the paired homeobox family.</text>
</comment>
<evidence type="ECO:0000256" key="1">
    <source>
        <dbReference type="ARBA" id="ARBA00004123"/>
    </source>
</evidence>
<dbReference type="EMBL" id="LR824012">
    <property type="protein sequence ID" value="CAH0628910.1"/>
    <property type="molecule type" value="Genomic_DNA"/>
</dbReference>
<keyword evidence="9 10" id="KW-0539">Nucleus</keyword>
<name>A0A9P0FX01_CHRIL</name>
<evidence type="ECO:0000313" key="15">
    <source>
        <dbReference type="EMBL" id="CAH0628910.1"/>
    </source>
</evidence>
<evidence type="ECO:0000256" key="3">
    <source>
        <dbReference type="ARBA" id="ARBA00022473"/>
    </source>
</evidence>
<keyword evidence="4" id="KW-0563">Paired box</keyword>
<keyword evidence="5" id="KW-0805">Transcription regulation</keyword>
<keyword evidence="6 10" id="KW-0238">DNA-binding</keyword>
<feature type="region of interest" description="Disordered" evidence="12">
    <location>
        <begin position="328"/>
        <end position="367"/>
    </location>
</feature>
<dbReference type="PROSITE" id="PS50071">
    <property type="entry name" value="HOMEOBOX_2"/>
    <property type="match status" value="1"/>
</dbReference>
<comment type="subcellular location">
    <subcellularLocation>
        <location evidence="1 10 11">Nucleus</location>
    </subcellularLocation>
</comment>
<dbReference type="OrthoDB" id="3225452at2759"/>
<feature type="compositionally biased region" description="Polar residues" evidence="12">
    <location>
        <begin position="472"/>
        <end position="485"/>
    </location>
</feature>
<dbReference type="GO" id="GO:0000978">
    <property type="term" value="F:RNA polymerase II cis-regulatory region sequence-specific DNA binding"/>
    <property type="evidence" value="ECO:0007669"/>
    <property type="project" value="TreeGrafter"/>
</dbReference>
<keyword evidence="7 10" id="KW-0371">Homeobox</keyword>
<dbReference type="InterPro" id="IPR017970">
    <property type="entry name" value="Homeobox_CS"/>
</dbReference>
<dbReference type="Pfam" id="PF00292">
    <property type="entry name" value="PAX"/>
    <property type="match status" value="1"/>
</dbReference>
<sequence length="494" mass="53030">MLISAGSGPTPEFSPVSCCAPWKMEPAPPAPAAITQPLNISPNVPVSPSSSGGGAGGGSGTPLYPGAASHPLSSLLSQQRLLELSRFGLRHYDIAHHVLSQQGAVTKLLGTLRPPGLIGGSKPKVATPAVVSKIEQYKRENPTIFAWEIRERLISEGVCTNATAPSVSSINRILRNRAAERAAAEFARAAGYGLYAAPPPYGAFPWAGGGGVWPPGGLSLPPGVPGPPSGVPHPDMNQGFLGSGRGLIDVDGDDSGSLDGEQPKFRRNRTTFSQDQLEELEKEFEKSHYPCVSTRERLASKTSLSEARVQVWFSNRRAKWRRHQRMNLLKRGGGSPPHRLPHSPSRSRSRSLSPARAPFHTPQMGGENSAFKALSHQDTNALKAFAHQQFDANALKALSQQTTFDASAFKPHPALENSAFKSLVPHSAAAALLAAQSIQLARGYESHSDSDEEINVHDESDAEDRNTRKSRSPSPCRQRATSNDLPLQLTKHDR</sequence>
<feature type="domain" description="Paired" evidence="14">
    <location>
        <begin position="56"/>
        <end position="177"/>
    </location>
</feature>
<evidence type="ECO:0000256" key="5">
    <source>
        <dbReference type="ARBA" id="ARBA00023015"/>
    </source>
</evidence>
<reference evidence="15" key="1">
    <citation type="submission" date="2021-12" db="EMBL/GenBank/DDBJ databases">
        <authorList>
            <person name="King R."/>
        </authorList>
    </citation>
    <scope>NUCLEOTIDE SEQUENCE</scope>
</reference>
<organism evidence="15 16">
    <name type="scientific">Chrysodeixis includens</name>
    <name type="common">Soybean looper</name>
    <name type="synonym">Pseudoplusia includens</name>
    <dbReference type="NCBI Taxonomy" id="689277"/>
    <lineage>
        <taxon>Eukaryota</taxon>
        <taxon>Metazoa</taxon>
        <taxon>Ecdysozoa</taxon>
        <taxon>Arthropoda</taxon>
        <taxon>Hexapoda</taxon>
        <taxon>Insecta</taxon>
        <taxon>Pterygota</taxon>
        <taxon>Neoptera</taxon>
        <taxon>Endopterygota</taxon>
        <taxon>Lepidoptera</taxon>
        <taxon>Glossata</taxon>
        <taxon>Ditrysia</taxon>
        <taxon>Noctuoidea</taxon>
        <taxon>Noctuidae</taxon>
        <taxon>Plusiinae</taxon>
        <taxon>Chrysodeixis</taxon>
    </lineage>
</organism>
<dbReference type="AlphaFoldDB" id="A0A9P0FX01"/>
<dbReference type="SMART" id="SM00351">
    <property type="entry name" value="PAX"/>
    <property type="match status" value="1"/>
</dbReference>
<evidence type="ECO:0000256" key="7">
    <source>
        <dbReference type="ARBA" id="ARBA00023155"/>
    </source>
</evidence>
<evidence type="ECO:0000256" key="10">
    <source>
        <dbReference type="PROSITE-ProRule" id="PRU00108"/>
    </source>
</evidence>
<gene>
    <name evidence="15" type="ORF">CINC_LOCUS13125</name>
</gene>
<dbReference type="GO" id="GO:0000981">
    <property type="term" value="F:DNA-binding transcription factor activity, RNA polymerase II-specific"/>
    <property type="evidence" value="ECO:0007669"/>
    <property type="project" value="InterPro"/>
</dbReference>
<evidence type="ECO:0000259" key="14">
    <source>
        <dbReference type="PROSITE" id="PS51057"/>
    </source>
</evidence>
<dbReference type="FunFam" id="1.10.10.60:FF:000307">
    <property type="entry name" value="Eyegone, isoform A"/>
    <property type="match status" value="1"/>
</dbReference>
<dbReference type="SUPFAM" id="SSF46689">
    <property type="entry name" value="Homeodomain-like"/>
    <property type="match status" value="2"/>
</dbReference>
<keyword evidence="3" id="KW-0217">Developmental protein</keyword>
<dbReference type="InterPro" id="IPR001523">
    <property type="entry name" value="Paired_dom"/>
</dbReference>
<dbReference type="InterPro" id="IPR009057">
    <property type="entry name" value="Homeodomain-like_sf"/>
</dbReference>
<dbReference type="Gene3D" id="1.10.10.60">
    <property type="entry name" value="Homeodomain-like"/>
    <property type="match status" value="1"/>
</dbReference>
<evidence type="ECO:0000256" key="8">
    <source>
        <dbReference type="ARBA" id="ARBA00023163"/>
    </source>
</evidence>
<feature type="compositionally biased region" description="Low complexity" evidence="12">
    <location>
        <begin position="37"/>
        <end position="50"/>
    </location>
</feature>
<dbReference type="GO" id="GO:0005634">
    <property type="term" value="C:nucleus"/>
    <property type="evidence" value="ECO:0007669"/>
    <property type="project" value="UniProtKB-SubCell"/>
</dbReference>
<protein>
    <recommendedName>
        <fullName evidence="17">Paired box protein Pax-6-like</fullName>
    </recommendedName>
</protein>
<evidence type="ECO:0000313" key="16">
    <source>
        <dbReference type="Proteomes" id="UP001154114"/>
    </source>
</evidence>
<evidence type="ECO:0000256" key="6">
    <source>
        <dbReference type="ARBA" id="ARBA00023125"/>
    </source>
</evidence>
<dbReference type="CDD" id="cd00086">
    <property type="entry name" value="homeodomain"/>
    <property type="match status" value="1"/>
</dbReference>
<dbReference type="SMART" id="SM00389">
    <property type="entry name" value="HOX"/>
    <property type="match status" value="1"/>
</dbReference>
<keyword evidence="16" id="KW-1185">Reference proteome</keyword>
<dbReference type="PROSITE" id="PS00027">
    <property type="entry name" value="HOMEOBOX_1"/>
    <property type="match status" value="1"/>
</dbReference>
<dbReference type="InterPro" id="IPR043565">
    <property type="entry name" value="PAX_fam"/>
</dbReference>
<evidence type="ECO:0000256" key="9">
    <source>
        <dbReference type="ARBA" id="ARBA00023242"/>
    </source>
</evidence>
<dbReference type="Gene3D" id="1.10.10.10">
    <property type="entry name" value="Winged helix-like DNA-binding domain superfamily/Winged helix DNA-binding domain"/>
    <property type="match status" value="1"/>
</dbReference>
<dbReference type="FunFam" id="1.10.10.10:FF:000003">
    <property type="entry name" value="Paired box protein Pax-6"/>
    <property type="match status" value="1"/>
</dbReference>
<keyword evidence="8" id="KW-0804">Transcription</keyword>
<feature type="compositionally biased region" description="Gly residues" evidence="12">
    <location>
        <begin position="51"/>
        <end position="60"/>
    </location>
</feature>
<feature type="domain" description="Homeobox" evidence="13">
    <location>
        <begin position="263"/>
        <end position="323"/>
    </location>
</feature>
<evidence type="ECO:0000256" key="2">
    <source>
        <dbReference type="ARBA" id="ARBA00005733"/>
    </source>
</evidence>
<feature type="DNA-binding region" description="Homeobox" evidence="10">
    <location>
        <begin position="265"/>
        <end position="324"/>
    </location>
</feature>
<dbReference type="Pfam" id="PF00046">
    <property type="entry name" value="Homeodomain"/>
    <property type="match status" value="1"/>
</dbReference>
<feature type="compositionally biased region" description="Basic residues" evidence="12">
    <location>
        <begin position="339"/>
        <end position="349"/>
    </location>
</feature>
<dbReference type="PANTHER" id="PTHR45636">
    <property type="entry name" value="PAIRED BOX PROTEIN PAX-6-RELATED-RELATED"/>
    <property type="match status" value="1"/>
</dbReference>
<feature type="region of interest" description="Disordered" evidence="12">
    <location>
        <begin position="444"/>
        <end position="494"/>
    </location>
</feature>
<evidence type="ECO:0000256" key="4">
    <source>
        <dbReference type="ARBA" id="ARBA00022724"/>
    </source>
</evidence>